<evidence type="ECO:0000256" key="6">
    <source>
        <dbReference type="ARBA" id="ARBA00022989"/>
    </source>
</evidence>
<dbReference type="InterPro" id="IPR028082">
    <property type="entry name" value="Peripla_BP_I"/>
</dbReference>
<evidence type="ECO:0000256" key="15">
    <source>
        <dbReference type="SAM" id="Coils"/>
    </source>
</evidence>
<dbReference type="GO" id="GO:0004383">
    <property type="term" value="F:guanylate cyclase activity"/>
    <property type="evidence" value="ECO:0007669"/>
    <property type="project" value="UniProtKB-EC"/>
</dbReference>
<dbReference type="Pfam" id="PF00069">
    <property type="entry name" value="Pkinase"/>
    <property type="match status" value="1"/>
</dbReference>
<dbReference type="InterPro" id="IPR000719">
    <property type="entry name" value="Prot_kinase_dom"/>
</dbReference>
<dbReference type="OrthoDB" id="60033at2759"/>
<evidence type="ECO:0000256" key="8">
    <source>
        <dbReference type="ARBA" id="ARBA00023136"/>
    </source>
</evidence>
<keyword evidence="12 14" id="KW-0141">cGMP biosynthesis</keyword>
<keyword evidence="10" id="KW-0325">Glycoprotein</keyword>
<reference evidence="20" key="1">
    <citation type="submission" date="2025-08" db="UniProtKB">
        <authorList>
            <consortium name="RefSeq"/>
        </authorList>
    </citation>
    <scope>IDENTIFICATION</scope>
</reference>
<dbReference type="GO" id="GO:0004016">
    <property type="term" value="F:adenylate cyclase activity"/>
    <property type="evidence" value="ECO:0007669"/>
    <property type="project" value="TreeGrafter"/>
</dbReference>
<dbReference type="GO" id="GO:0004672">
    <property type="term" value="F:protein kinase activity"/>
    <property type="evidence" value="ECO:0007669"/>
    <property type="project" value="InterPro"/>
</dbReference>
<dbReference type="InterPro" id="IPR001828">
    <property type="entry name" value="ANF_lig-bd_rcpt"/>
</dbReference>
<dbReference type="Pfam" id="PF00211">
    <property type="entry name" value="Guanylate_cyc"/>
    <property type="match status" value="1"/>
</dbReference>
<dbReference type="AlphaFoldDB" id="A0A8B7XXR7"/>
<evidence type="ECO:0000256" key="9">
    <source>
        <dbReference type="ARBA" id="ARBA00023170"/>
    </source>
</evidence>
<dbReference type="GO" id="GO:0035556">
    <property type="term" value="P:intracellular signal transduction"/>
    <property type="evidence" value="ECO:0007669"/>
    <property type="project" value="InterPro"/>
</dbReference>
<evidence type="ECO:0000259" key="17">
    <source>
        <dbReference type="PROSITE" id="PS50011"/>
    </source>
</evidence>
<feature type="signal peptide" evidence="16">
    <location>
        <begin position="1"/>
        <end position="23"/>
    </location>
</feature>
<keyword evidence="19" id="KW-1185">Reference proteome</keyword>
<protein>
    <recommendedName>
        <fullName evidence="2 14">Guanylate cyclase</fullName>
        <ecNumber evidence="2 14">4.6.1.2</ecNumber>
    </recommendedName>
</protein>
<dbReference type="CDD" id="cd07302">
    <property type="entry name" value="CHD"/>
    <property type="match status" value="1"/>
</dbReference>
<dbReference type="InterPro" id="IPR001245">
    <property type="entry name" value="Ser-Thr/Tyr_kinase_cat_dom"/>
</dbReference>
<dbReference type="InterPro" id="IPR011009">
    <property type="entry name" value="Kinase-like_dom_sf"/>
</dbReference>
<dbReference type="Gene3D" id="1.10.510.10">
    <property type="entry name" value="Transferase(Phosphotransferase) domain 1"/>
    <property type="match status" value="2"/>
</dbReference>
<evidence type="ECO:0000256" key="13">
    <source>
        <dbReference type="RuleBase" id="RU000405"/>
    </source>
</evidence>
<keyword evidence="11 13" id="KW-0456">Lyase</keyword>
<evidence type="ECO:0000256" key="14">
    <source>
        <dbReference type="RuleBase" id="RU003431"/>
    </source>
</evidence>
<comment type="similarity">
    <text evidence="13">Belongs to the adenylyl cyclase class-4/guanylyl cyclase family.</text>
</comment>
<keyword evidence="6" id="KW-1133">Transmembrane helix</keyword>
<evidence type="ECO:0000256" key="5">
    <source>
        <dbReference type="ARBA" id="ARBA00022741"/>
    </source>
</evidence>
<dbReference type="EC" id="4.6.1.2" evidence="2 14"/>
<dbReference type="Gene3D" id="3.30.70.1230">
    <property type="entry name" value="Nucleotide cyclase"/>
    <property type="match status" value="1"/>
</dbReference>
<keyword evidence="7" id="KW-0342">GTP-binding</keyword>
<dbReference type="PANTHER" id="PTHR11920">
    <property type="entry name" value="GUANYLYL CYCLASE"/>
    <property type="match status" value="1"/>
</dbReference>
<dbReference type="GO" id="GO:0005886">
    <property type="term" value="C:plasma membrane"/>
    <property type="evidence" value="ECO:0007669"/>
    <property type="project" value="TreeGrafter"/>
</dbReference>
<dbReference type="GO" id="GO:0005525">
    <property type="term" value="F:GTP binding"/>
    <property type="evidence" value="ECO:0007669"/>
    <property type="project" value="UniProtKB-KW"/>
</dbReference>
<dbReference type="OMA" id="RKRDFNW"/>
<dbReference type="PROSITE" id="PS50011">
    <property type="entry name" value="PROTEIN_KINASE_DOM"/>
    <property type="match status" value="1"/>
</dbReference>
<dbReference type="Pfam" id="PF01094">
    <property type="entry name" value="ANF_receptor"/>
    <property type="match status" value="2"/>
</dbReference>
<dbReference type="Proteomes" id="UP000694845">
    <property type="component" value="Unplaced"/>
</dbReference>
<dbReference type="SUPFAM" id="SSF53822">
    <property type="entry name" value="Periplasmic binding protein-like I"/>
    <property type="match status" value="1"/>
</dbReference>
<dbReference type="PROSITE" id="PS50125">
    <property type="entry name" value="GUANYLATE_CYCLASE_2"/>
    <property type="match status" value="1"/>
</dbReference>
<accession>A0A8B7XXR7</accession>
<dbReference type="GeneID" id="110975995"/>
<dbReference type="Pfam" id="PF07714">
    <property type="entry name" value="PK_Tyr_Ser-Thr"/>
    <property type="match status" value="1"/>
</dbReference>
<evidence type="ECO:0000256" key="3">
    <source>
        <dbReference type="ARBA" id="ARBA00022692"/>
    </source>
</evidence>
<keyword evidence="9" id="KW-0675">Receptor</keyword>
<dbReference type="Gene3D" id="6.10.250.780">
    <property type="match status" value="1"/>
</dbReference>
<evidence type="ECO:0000256" key="2">
    <source>
        <dbReference type="ARBA" id="ARBA00012202"/>
    </source>
</evidence>
<dbReference type="GO" id="GO:0017046">
    <property type="term" value="F:peptide hormone binding"/>
    <property type="evidence" value="ECO:0007669"/>
    <property type="project" value="TreeGrafter"/>
</dbReference>
<sequence length="1031" mass="115520">MPPPSSLVLLIVFEVINLQISEAGTFDESPTIHAGLLLETGGAESFDRVRIQPAVDIALETVRRRVDTGVYLNFSLTYEYQSTGTRCIPSPMIAPGIASDMFHRQGVRVFLGPGCSFQCKTVADLAAYWNVPVLTGAATSGDLGNKDAYRTLTRSGFHLGPLGQFAVALFNRWSWTRCVVIWDDVGLWRIISFTIRSRLQQAVIFVIAPVDVVRDIMIKAYQAGYTSGEYVFFSVHLINNRWRFGDSSWQQGDAFDAETKLAFEALMTFRLFEPSNDDLRDFQEELELRRKRDFNWTSPAGDDYNFFTSAFHDIIILFSLALNETLSENGSLLDGYTFSRKMWNRTFQGVFGNVSINANGDRDTDYSLWDMTDAVKGDFMVVANFYGATGELKFVGDIAWPGEVTGPPPDTPLCGKVKRDADILSRAWQIKWEELQMQNDNARGPRRSSLSLGSAAIDTDEVKQVFTKTAFYQGRTVAVKKLFRNEVDLCRNTMIELKNMRDLEHPNLARFIGLCIDVPNVAIVNEYCPKGSLMDILQNDSIKLDWLFKHSLICDVINGIQYLHRSPLSVHGRLNSSNCVVDSRFVLKLVDFGLQSFRVGDAQDRGSHAQQTSTIGSLFQVSLFVRFLYTVLLYMISPGALSAPAKERQVVTNYRYAELLWVAPELLRDPRRGPTKEGDIYSVGVIMREVATREGPFEAELKNMEVSEIVQKIKSPPNGMQCFRQRTSTENMDANVSELIKKCWAEDPKERPTANSLNASMDKISRQKNIGMGILDNLLNRMEQYANNLEELVEERTAAFLEEKKRAETLLYELLPRTVADRLKQGEAVDPESYASVTIFFSDIKGFTELSAHSTPMQVVILLNDLYTCFDGIIGHYDVYKVETIGDAYMVVSGVPVRNGIAHAREISNMALALLGAVGSFKIRHKPDTKLKLRVGIHSGPCVAGVVGLKMPRYCLFGDTVNTASRMESNGEAMKIHVSADTKSLLEDFGCFQLELRGAVEMKGKGTQTTFWLLGSNDITLQGDEDLPFVD</sequence>
<evidence type="ECO:0000313" key="19">
    <source>
        <dbReference type="Proteomes" id="UP000694845"/>
    </source>
</evidence>
<dbReference type="SUPFAM" id="SSF55073">
    <property type="entry name" value="Nucleotide cyclase"/>
    <property type="match status" value="1"/>
</dbReference>
<dbReference type="PANTHER" id="PTHR11920:SF494">
    <property type="entry name" value="ATRIAL NATRIURETIC PEPTIDE RECEPTOR 2"/>
    <property type="match status" value="1"/>
</dbReference>
<dbReference type="KEGG" id="aplc:110975995"/>
<dbReference type="RefSeq" id="XP_022084586.1">
    <property type="nucleotide sequence ID" value="XM_022228894.1"/>
</dbReference>
<feature type="chain" id="PRO_5034933896" description="Guanylate cyclase" evidence="16">
    <location>
        <begin position="24"/>
        <end position="1031"/>
    </location>
</feature>
<dbReference type="InterPro" id="IPR029787">
    <property type="entry name" value="Nucleotide_cyclase"/>
</dbReference>
<keyword evidence="5" id="KW-0547">Nucleotide-binding</keyword>
<dbReference type="PROSITE" id="PS00452">
    <property type="entry name" value="GUANYLATE_CYCLASE_1"/>
    <property type="match status" value="1"/>
</dbReference>
<keyword evidence="4 16" id="KW-0732">Signal</keyword>
<comment type="catalytic activity">
    <reaction evidence="14">
        <text>GTP = 3',5'-cyclic GMP + diphosphate</text>
        <dbReference type="Rhea" id="RHEA:13665"/>
        <dbReference type="ChEBI" id="CHEBI:33019"/>
        <dbReference type="ChEBI" id="CHEBI:37565"/>
        <dbReference type="ChEBI" id="CHEBI:57746"/>
        <dbReference type="EC" id="4.6.1.2"/>
    </reaction>
</comment>
<dbReference type="GO" id="GO:0016941">
    <property type="term" value="F:natriuretic peptide receptor activity"/>
    <property type="evidence" value="ECO:0007669"/>
    <property type="project" value="TreeGrafter"/>
</dbReference>
<keyword evidence="8" id="KW-0472">Membrane</keyword>
<evidence type="ECO:0000256" key="7">
    <source>
        <dbReference type="ARBA" id="ARBA00023134"/>
    </source>
</evidence>
<evidence type="ECO:0000256" key="16">
    <source>
        <dbReference type="SAM" id="SignalP"/>
    </source>
</evidence>
<dbReference type="InterPro" id="IPR001054">
    <property type="entry name" value="A/G_cyclase"/>
</dbReference>
<name>A0A8B7XXR7_ACAPL</name>
<feature type="coiled-coil region" evidence="15">
    <location>
        <begin position="775"/>
        <end position="802"/>
    </location>
</feature>
<gene>
    <name evidence="20" type="primary">LOC110975995</name>
</gene>
<dbReference type="GO" id="GO:0005524">
    <property type="term" value="F:ATP binding"/>
    <property type="evidence" value="ECO:0007669"/>
    <property type="project" value="InterPro"/>
</dbReference>
<evidence type="ECO:0000256" key="4">
    <source>
        <dbReference type="ARBA" id="ARBA00022729"/>
    </source>
</evidence>
<evidence type="ECO:0000313" key="20">
    <source>
        <dbReference type="RefSeq" id="XP_022084586.1"/>
    </source>
</evidence>
<feature type="domain" description="Guanylate cyclase" evidence="18">
    <location>
        <begin position="838"/>
        <end position="968"/>
    </location>
</feature>
<keyword evidence="3" id="KW-0812">Transmembrane</keyword>
<comment type="subcellular location">
    <subcellularLocation>
        <location evidence="1">Membrane</location>
        <topology evidence="1">Single-pass type I membrane protein</topology>
    </subcellularLocation>
</comment>
<evidence type="ECO:0000256" key="12">
    <source>
        <dbReference type="ARBA" id="ARBA00023293"/>
    </source>
</evidence>
<evidence type="ECO:0000256" key="10">
    <source>
        <dbReference type="ARBA" id="ARBA00023180"/>
    </source>
</evidence>
<proteinExistence type="inferred from homology"/>
<evidence type="ECO:0000256" key="11">
    <source>
        <dbReference type="ARBA" id="ARBA00023239"/>
    </source>
</evidence>
<evidence type="ECO:0000256" key="1">
    <source>
        <dbReference type="ARBA" id="ARBA00004479"/>
    </source>
</evidence>
<dbReference type="Gene3D" id="3.40.50.2300">
    <property type="match status" value="3"/>
</dbReference>
<dbReference type="FunFam" id="3.30.70.1230:FF:000004">
    <property type="entry name" value="Guanylate cyclase"/>
    <property type="match status" value="1"/>
</dbReference>
<evidence type="ECO:0000259" key="18">
    <source>
        <dbReference type="PROSITE" id="PS50125"/>
    </source>
</evidence>
<dbReference type="SMART" id="SM00044">
    <property type="entry name" value="CYCc"/>
    <property type="match status" value="1"/>
</dbReference>
<keyword evidence="15" id="KW-0175">Coiled coil</keyword>
<dbReference type="InterPro" id="IPR050401">
    <property type="entry name" value="Cyclic_nucleotide_synthase"/>
</dbReference>
<dbReference type="InterPro" id="IPR018297">
    <property type="entry name" value="A/G_cyclase_CS"/>
</dbReference>
<dbReference type="GO" id="GO:0007168">
    <property type="term" value="P:receptor guanylyl cyclase signaling pathway"/>
    <property type="evidence" value="ECO:0007669"/>
    <property type="project" value="TreeGrafter"/>
</dbReference>
<dbReference type="SUPFAM" id="SSF56112">
    <property type="entry name" value="Protein kinase-like (PK-like)"/>
    <property type="match status" value="1"/>
</dbReference>
<organism evidence="19 20">
    <name type="scientific">Acanthaster planci</name>
    <name type="common">Crown-of-thorns starfish</name>
    <dbReference type="NCBI Taxonomy" id="133434"/>
    <lineage>
        <taxon>Eukaryota</taxon>
        <taxon>Metazoa</taxon>
        <taxon>Echinodermata</taxon>
        <taxon>Eleutherozoa</taxon>
        <taxon>Asterozoa</taxon>
        <taxon>Asteroidea</taxon>
        <taxon>Valvatacea</taxon>
        <taxon>Valvatida</taxon>
        <taxon>Acanthasteridae</taxon>
        <taxon>Acanthaster</taxon>
    </lineage>
</organism>
<feature type="domain" description="Protein kinase" evidence="17">
    <location>
        <begin position="432"/>
        <end position="764"/>
    </location>
</feature>